<evidence type="ECO:0000313" key="3">
    <source>
        <dbReference type="Proteomes" id="UP000576603"/>
    </source>
</evidence>
<evidence type="ECO:0000256" key="1">
    <source>
        <dbReference type="SAM" id="MobiDB-lite"/>
    </source>
</evidence>
<dbReference type="EMBL" id="JACHNL010000004">
    <property type="protein sequence ID" value="MBB4724165.1"/>
    <property type="molecule type" value="Genomic_DNA"/>
</dbReference>
<protein>
    <submittedName>
        <fullName evidence="2">Uncharacterized protein</fullName>
    </submittedName>
</protein>
<feature type="compositionally biased region" description="Polar residues" evidence="1">
    <location>
        <begin position="59"/>
        <end position="72"/>
    </location>
</feature>
<accession>A0AAW3U5Z5</accession>
<sequence length="143" mass="15376">MKIKMPSYGKISDETIPEIGDSGSSELEYGKLPDQVGDLEDPELAPTIPASIAPDPKPSLTTSLKSQGKSTATIPTRPTGTRSSRRYYLVPPAGYFCAPEHVALQMDSRWAAYEIPGGQLIEHFATDGEATAYLGDQGFQKGD</sequence>
<feature type="compositionally biased region" description="Low complexity" evidence="1">
    <location>
        <begin position="73"/>
        <end position="82"/>
    </location>
</feature>
<reference evidence="2 3" key="1">
    <citation type="submission" date="2020-08" db="EMBL/GenBank/DDBJ databases">
        <title>Studying the diversity of plant-associated saprophytic bacteria and their role in host health and plant-pathogen interactions.</title>
        <authorList>
            <person name="Potnis N."/>
        </authorList>
    </citation>
    <scope>NUCLEOTIDE SEQUENCE [LARGE SCALE GENOMIC DNA]</scope>
    <source>
        <strain evidence="2 3">CFBP 7922</strain>
    </source>
</reference>
<comment type="caution">
    <text evidence="2">The sequence shown here is derived from an EMBL/GenBank/DDBJ whole genome shotgun (WGS) entry which is preliminary data.</text>
</comment>
<feature type="region of interest" description="Disordered" evidence="1">
    <location>
        <begin position="1"/>
        <end position="83"/>
    </location>
</feature>
<gene>
    <name evidence="2" type="ORF">FHY32_002520</name>
</gene>
<dbReference type="AlphaFoldDB" id="A0AAW3U5Z5"/>
<proteinExistence type="predicted"/>
<dbReference type="RefSeq" id="WP_184420826.1">
    <property type="nucleotide sequence ID" value="NZ_JACHNK010000004.1"/>
</dbReference>
<evidence type="ECO:0000313" key="2">
    <source>
        <dbReference type="EMBL" id="MBB4724165.1"/>
    </source>
</evidence>
<name>A0AAW3U5Z5_XANEU</name>
<organism evidence="2 3">
    <name type="scientific">Xanthomonas euvesicatoria</name>
    <dbReference type="NCBI Taxonomy" id="456327"/>
    <lineage>
        <taxon>Bacteria</taxon>
        <taxon>Pseudomonadati</taxon>
        <taxon>Pseudomonadota</taxon>
        <taxon>Gammaproteobacteria</taxon>
        <taxon>Lysobacterales</taxon>
        <taxon>Lysobacteraceae</taxon>
        <taxon>Xanthomonas</taxon>
    </lineage>
</organism>
<dbReference type="Proteomes" id="UP000576603">
    <property type="component" value="Unassembled WGS sequence"/>
</dbReference>